<evidence type="ECO:0000256" key="6">
    <source>
        <dbReference type="ARBA" id="ARBA00022833"/>
    </source>
</evidence>
<evidence type="ECO:0000256" key="7">
    <source>
        <dbReference type="ARBA" id="ARBA00023242"/>
    </source>
</evidence>
<dbReference type="InterPro" id="IPR036236">
    <property type="entry name" value="Znf_C2H2_sf"/>
</dbReference>
<evidence type="ECO:0000256" key="8">
    <source>
        <dbReference type="SAM" id="MobiDB-lite"/>
    </source>
</evidence>
<keyword evidence="3" id="KW-0597">Phosphoprotein</keyword>
<keyword evidence="4" id="KW-0479">Metal-binding</keyword>
<dbReference type="SUPFAM" id="SSF57667">
    <property type="entry name" value="beta-beta-alpha zinc fingers"/>
    <property type="match status" value="1"/>
</dbReference>
<dbReference type="InterPro" id="IPR013087">
    <property type="entry name" value="Znf_C2H2_type"/>
</dbReference>
<name>A0A0D2AJW2_9PEZI</name>
<evidence type="ECO:0000259" key="9">
    <source>
        <dbReference type="PROSITE" id="PS50171"/>
    </source>
</evidence>
<dbReference type="InterPro" id="IPR031774">
    <property type="entry name" value="SF3A3_dom"/>
</dbReference>
<dbReference type="GO" id="GO:0000398">
    <property type="term" value="P:mRNA splicing, via spliceosome"/>
    <property type="evidence" value="ECO:0007669"/>
    <property type="project" value="InterPro"/>
</dbReference>
<dbReference type="OrthoDB" id="2160351at2759"/>
<evidence type="ECO:0000313" key="10">
    <source>
        <dbReference type="EMBL" id="KIW07148.1"/>
    </source>
</evidence>
<dbReference type="GO" id="GO:0008270">
    <property type="term" value="F:zinc ion binding"/>
    <property type="evidence" value="ECO:0007669"/>
    <property type="project" value="UniProtKB-KW"/>
</dbReference>
<dbReference type="FunCoup" id="A0A0D2AJW2">
    <property type="interactions" value="1212"/>
</dbReference>
<organism evidence="10 11">
    <name type="scientific">Verruconis gallopava</name>
    <dbReference type="NCBI Taxonomy" id="253628"/>
    <lineage>
        <taxon>Eukaryota</taxon>
        <taxon>Fungi</taxon>
        <taxon>Dikarya</taxon>
        <taxon>Ascomycota</taxon>
        <taxon>Pezizomycotina</taxon>
        <taxon>Dothideomycetes</taxon>
        <taxon>Pleosporomycetidae</taxon>
        <taxon>Venturiales</taxon>
        <taxon>Sympoventuriaceae</taxon>
        <taxon>Verruconis</taxon>
    </lineage>
</organism>
<keyword evidence="11" id="KW-1185">Reference proteome</keyword>
<dbReference type="InterPro" id="IPR024598">
    <property type="entry name" value="SF3a60/Prp9_C"/>
</dbReference>
<keyword evidence="5" id="KW-0863">Zinc-finger</keyword>
<evidence type="ECO:0000256" key="3">
    <source>
        <dbReference type="ARBA" id="ARBA00022553"/>
    </source>
</evidence>
<dbReference type="SMART" id="SM00355">
    <property type="entry name" value="ZnF_C2H2"/>
    <property type="match status" value="2"/>
</dbReference>
<dbReference type="SMART" id="SM00451">
    <property type="entry name" value="ZnF_U1"/>
    <property type="match status" value="1"/>
</dbReference>
<evidence type="ECO:0000256" key="2">
    <source>
        <dbReference type="ARBA" id="ARBA00008776"/>
    </source>
</evidence>
<keyword evidence="6" id="KW-0862">Zinc</keyword>
<evidence type="ECO:0000256" key="5">
    <source>
        <dbReference type="ARBA" id="ARBA00022771"/>
    </source>
</evidence>
<feature type="compositionally biased region" description="Basic and acidic residues" evidence="8">
    <location>
        <begin position="313"/>
        <end position="333"/>
    </location>
</feature>
<proteinExistence type="inferred from homology"/>
<sequence length="483" mass="56697">MVFEEQRYLHEDIERLEQAIADRYVEEPKQDRYRLNRDHEMAQLLDNLHTQAKALLDIYKTRTDDRLKESQDLSLGNSFEAFQKQVADIKEYHKRYPNQPAENLEVAYRKPAPGEGERMPLVINGMFTGEEFYGRYFDMYDLHEQYLNLPSLKTGRRIPYIKYLDSFDDFSNIKKKDKLSDEYLQYVRNLAAYLEGFMRKTRPLENLDKLFAQFEDEFEKAWAAGQVPGWEQEEATPRNDSATYCEACEKEFGNENVYQHHFNSKKHIKNAERKKERVENGMTTGASRLREKAIADREFRVKKLAAAMQTQRSDTRDNVERKAAMTERERAQELEALNEDDFEAAGQNGAEDDDDENEKIYNPLKLPLDWTGKPIPFWLYKLHGLGVEFECEICGNFTYMGRRAFDKHFNESRHVYGLKCLGITSSPLFRDITRIEEAQKLWAKIQKAKREEKAAADVVQMEDSEGNVMPEKVYLDLQKQGLI</sequence>
<dbReference type="PANTHER" id="PTHR12786">
    <property type="entry name" value="SPLICING FACTOR SF3A-RELATED"/>
    <property type="match status" value="1"/>
</dbReference>
<protein>
    <recommendedName>
        <fullName evidence="9">Matrin-type domain-containing protein</fullName>
    </recommendedName>
</protein>
<comment type="subcellular location">
    <subcellularLocation>
        <location evidence="1">Nucleus</location>
    </subcellularLocation>
</comment>
<feature type="domain" description="Matrin-type" evidence="9">
    <location>
        <begin position="389"/>
        <end position="420"/>
    </location>
</feature>
<dbReference type="InterPro" id="IPR021966">
    <property type="entry name" value="SF3a60_bindingd"/>
</dbReference>
<dbReference type="EMBL" id="KN847533">
    <property type="protein sequence ID" value="KIW07148.1"/>
    <property type="molecule type" value="Genomic_DNA"/>
</dbReference>
<accession>A0A0D2AJW2</accession>
<dbReference type="VEuPathDB" id="FungiDB:PV09_02018"/>
<dbReference type="InterPro" id="IPR000690">
    <property type="entry name" value="Matrin/U1-C_Znf_C2H2"/>
</dbReference>
<reference evidence="10 11" key="1">
    <citation type="submission" date="2015-01" db="EMBL/GenBank/DDBJ databases">
        <title>The Genome Sequence of Ochroconis gallopava CBS43764.</title>
        <authorList>
            <consortium name="The Broad Institute Genomics Platform"/>
            <person name="Cuomo C."/>
            <person name="de Hoog S."/>
            <person name="Gorbushina A."/>
            <person name="Stielow B."/>
            <person name="Teixiera M."/>
            <person name="Abouelleil A."/>
            <person name="Chapman S.B."/>
            <person name="Priest M."/>
            <person name="Young S.K."/>
            <person name="Wortman J."/>
            <person name="Nusbaum C."/>
            <person name="Birren B."/>
        </authorList>
    </citation>
    <scope>NUCLEOTIDE SEQUENCE [LARGE SCALE GENOMIC DNA]</scope>
    <source>
        <strain evidence="10 11">CBS 43764</strain>
    </source>
</reference>
<dbReference type="HOGENOM" id="CLU_027160_1_0_1"/>
<dbReference type="InterPro" id="IPR022755">
    <property type="entry name" value="Znf_C2H2_jaz"/>
</dbReference>
<dbReference type="PROSITE" id="PS00028">
    <property type="entry name" value="ZINC_FINGER_C2H2_1"/>
    <property type="match status" value="1"/>
</dbReference>
<dbReference type="Pfam" id="PF16837">
    <property type="entry name" value="SF3A3"/>
    <property type="match status" value="1"/>
</dbReference>
<dbReference type="AlphaFoldDB" id="A0A0D2AJW2"/>
<dbReference type="InterPro" id="IPR051421">
    <property type="entry name" value="RNA_Proc_DNA_Dmg_Regulator"/>
</dbReference>
<dbReference type="GO" id="GO:0003723">
    <property type="term" value="F:RNA binding"/>
    <property type="evidence" value="ECO:0007669"/>
    <property type="project" value="InterPro"/>
</dbReference>
<dbReference type="Proteomes" id="UP000053259">
    <property type="component" value="Unassembled WGS sequence"/>
</dbReference>
<dbReference type="RefSeq" id="XP_016217017.1">
    <property type="nucleotide sequence ID" value="XM_016355001.1"/>
</dbReference>
<evidence type="ECO:0000313" key="11">
    <source>
        <dbReference type="Proteomes" id="UP000053259"/>
    </source>
</evidence>
<dbReference type="Pfam" id="PF12171">
    <property type="entry name" value="zf-C2H2_jaz"/>
    <property type="match status" value="1"/>
</dbReference>
<gene>
    <name evidence="10" type="ORF">PV09_02018</name>
</gene>
<comment type="similarity">
    <text evidence="2">Belongs to the SF3A3 family.</text>
</comment>
<dbReference type="Gene3D" id="3.30.160.60">
    <property type="entry name" value="Classic Zinc Finger"/>
    <property type="match status" value="1"/>
</dbReference>
<dbReference type="GO" id="GO:0005681">
    <property type="term" value="C:spliceosomal complex"/>
    <property type="evidence" value="ECO:0007669"/>
    <property type="project" value="InterPro"/>
</dbReference>
<dbReference type="STRING" id="253628.A0A0D2AJW2"/>
<dbReference type="InParanoid" id="A0A0D2AJW2"/>
<dbReference type="Pfam" id="PF12108">
    <property type="entry name" value="SF3a60_bindingd"/>
    <property type="match status" value="1"/>
</dbReference>
<dbReference type="Pfam" id="PF11931">
    <property type="entry name" value="SF3a60_Prp9_C"/>
    <property type="match status" value="1"/>
</dbReference>
<dbReference type="PANTHER" id="PTHR12786:SF2">
    <property type="entry name" value="SPLICING FACTOR 3A SUBUNIT 3"/>
    <property type="match status" value="1"/>
</dbReference>
<evidence type="ECO:0000256" key="1">
    <source>
        <dbReference type="ARBA" id="ARBA00004123"/>
    </source>
</evidence>
<dbReference type="PROSITE" id="PS50171">
    <property type="entry name" value="ZF_MATRIN"/>
    <property type="match status" value="1"/>
</dbReference>
<feature type="region of interest" description="Disordered" evidence="8">
    <location>
        <begin position="309"/>
        <end position="358"/>
    </location>
</feature>
<dbReference type="GeneID" id="27309991"/>
<evidence type="ECO:0000256" key="4">
    <source>
        <dbReference type="ARBA" id="ARBA00022723"/>
    </source>
</evidence>
<dbReference type="InterPro" id="IPR003604">
    <property type="entry name" value="Matrin/U1-like-C_Znf_C2H2"/>
</dbReference>
<keyword evidence="7" id="KW-0539">Nucleus</keyword>